<sequence length="327" mass="35124">MKRSSEGVVMITRLTSFMACVAVLLTTALLGSCSASSGSNMPAVGEQLPARDGGGMGLPQENGEDAVGDEGRLIIRTKTLRLEVEKTPTAVDQIRELTRTHSGTVSDLQVATDSQEWVHRYNENGVPEGDGAALRGWVTVRVPTKDYEDFIAAVAELGVVKFQSEAASDVTQEHLDLAARLKNLRAQEVRLREFFDAAKNVEDMLAVEKELGRVRGEIESLDAQVTYLERQAAMATVTVELTEPLAVVRPGGESWGFVGAITTGIRGAAALMTGLLTFLIASSPVWVVGGVLFLVIRALMRRRRARAGRMSPATASTVTEAVATPEE</sequence>
<organism evidence="3 4">
    <name type="scientific">Tessaracoccus antarcticus</name>
    <dbReference type="NCBI Taxonomy" id="2479848"/>
    <lineage>
        <taxon>Bacteria</taxon>
        <taxon>Bacillati</taxon>
        <taxon>Actinomycetota</taxon>
        <taxon>Actinomycetes</taxon>
        <taxon>Propionibacteriales</taxon>
        <taxon>Propionibacteriaceae</taxon>
        <taxon>Tessaracoccus</taxon>
    </lineage>
</organism>
<evidence type="ECO:0000313" key="4">
    <source>
        <dbReference type="Proteomes" id="UP000275256"/>
    </source>
</evidence>
<keyword evidence="4" id="KW-1185">Reference proteome</keyword>
<keyword evidence="1" id="KW-0472">Membrane</keyword>
<dbReference type="Proteomes" id="UP000275256">
    <property type="component" value="Unassembled WGS sequence"/>
</dbReference>
<gene>
    <name evidence="3" type="ORF">EAX62_10200</name>
</gene>
<keyword evidence="1" id="KW-1133">Transmembrane helix</keyword>
<keyword evidence="1" id="KW-0812">Transmembrane</keyword>
<reference evidence="3 4" key="1">
    <citation type="submission" date="2018-10" db="EMBL/GenBank/DDBJ databases">
        <title>Tessaracoccus antarcticuss sp. nov., isolated from sediment.</title>
        <authorList>
            <person name="Zhou L.Y."/>
            <person name="Du Z.J."/>
        </authorList>
    </citation>
    <scope>NUCLEOTIDE SEQUENCE [LARGE SCALE GENOMIC DNA]</scope>
    <source>
        <strain evidence="3 4">JDX10</strain>
    </source>
</reference>
<dbReference type="AlphaFoldDB" id="A0A3M0GG16"/>
<comment type="caution">
    <text evidence="3">The sequence shown here is derived from an EMBL/GenBank/DDBJ whole genome shotgun (WGS) entry which is preliminary data.</text>
</comment>
<proteinExistence type="predicted"/>
<dbReference type="PROSITE" id="PS51257">
    <property type="entry name" value="PROKAR_LIPOPROTEIN"/>
    <property type="match status" value="1"/>
</dbReference>
<dbReference type="InterPro" id="IPR025645">
    <property type="entry name" value="DUF4349"/>
</dbReference>
<evidence type="ECO:0000259" key="2">
    <source>
        <dbReference type="Pfam" id="PF14257"/>
    </source>
</evidence>
<protein>
    <submittedName>
        <fullName evidence="3">DUF4349 domain-containing protein</fullName>
    </submittedName>
</protein>
<evidence type="ECO:0000313" key="3">
    <source>
        <dbReference type="EMBL" id="RMB60069.1"/>
    </source>
</evidence>
<dbReference type="Pfam" id="PF14257">
    <property type="entry name" value="DUF4349"/>
    <property type="match status" value="1"/>
</dbReference>
<name>A0A3M0GG16_9ACTN</name>
<dbReference type="EMBL" id="REFW01000002">
    <property type="protein sequence ID" value="RMB60069.1"/>
    <property type="molecule type" value="Genomic_DNA"/>
</dbReference>
<feature type="domain" description="DUF4349" evidence="2">
    <location>
        <begin position="72"/>
        <end position="297"/>
    </location>
</feature>
<evidence type="ECO:0000256" key="1">
    <source>
        <dbReference type="SAM" id="Phobius"/>
    </source>
</evidence>
<feature type="transmembrane region" description="Helical" evidence="1">
    <location>
        <begin position="275"/>
        <end position="300"/>
    </location>
</feature>
<accession>A0A3M0GG16</accession>